<dbReference type="Pfam" id="PF00072">
    <property type="entry name" value="Response_reg"/>
    <property type="match status" value="1"/>
</dbReference>
<dbReference type="PROSITE" id="PS50110">
    <property type="entry name" value="RESPONSE_REGULATORY"/>
    <property type="match status" value="1"/>
</dbReference>
<dbReference type="InterPro" id="IPR035919">
    <property type="entry name" value="EAL_sf"/>
</dbReference>
<dbReference type="Gene3D" id="3.40.50.2300">
    <property type="match status" value="1"/>
</dbReference>
<keyword evidence="4" id="KW-0378">Hydrolase</keyword>
<dbReference type="GO" id="GO:0071111">
    <property type="term" value="F:cyclic-guanylate-specific phosphodiesterase activity"/>
    <property type="evidence" value="ECO:0007669"/>
    <property type="project" value="UniProtKB-EC"/>
</dbReference>
<dbReference type="CDD" id="cd01948">
    <property type="entry name" value="EAL"/>
    <property type="match status" value="1"/>
</dbReference>
<proteinExistence type="predicted"/>
<dbReference type="EMBL" id="CP157355">
    <property type="protein sequence ID" value="XBM01809.1"/>
    <property type="molecule type" value="Genomic_DNA"/>
</dbReference>
<gene>
    <name evidence="4" type="ORF">ABHF33_05945</name>
</gene>
<dbReference type="KEGG" id="cmav:ABHF33_05945"/>
<feature type="domain" description="Response regulatory" evidence="2">
    <location>
        <begin position="11"/>
        <end position="133"/>
    </location>
</feature>
<dbReference type="SMART" id="SM00052">
    <property type="entry name" value="EAL"/>
    <property type="match status" value="1"/>
</dbReference>
<dbReference type="InterPro" id="IPR001633">
    <property type="entry name" value="EAL_dom"/>
</dbReference>
<dbReference type="RefSeq" id="WP_348946052.1">
    <property type="nucleotide sequence ID" value="NZ_CP157355.1"/>
</dbReference>
<dbReference type="SUPFAM" id="SSF52172">
    <property type="entry name" value="CheY-like"/>
    <property type="match status" value="1"/>
</dbReference>
<dbReference type="InterPro" id="IPR050706">
    <property type="entry name" value="Cyclic-di-GMP_PDE-like"/>
</dbReference>
<evidence type="ECO:0000256" key="1">
    <source>
        <dbReference type="PROSITE-ProRule" id="PRU00169"/>
    </source>
</evidence>
<protein>
    <submittedName>
        <fullName evidence="4">EAL domain-containing response regulator</fullName>
        <ecNumber evidence="4">3.1.4.52</ecNumber>
    </submittedName>
</protein>
<dbReference type="InterPro" id="IPR001789">
    <property type="entry name" value="Sig_transdc_resp-reg_receiver"/>
</dbReference>
<dbReference type="Gene3D" id="3.20.20.450">
    <property type="entry name" value="EAL domain"/>
    <property type="match status" value="1"/>
</dbReference>
<keyword evidence="1" id="KW-0597">Phosphoprotein</keyword>
<name>A0AAU7FD62_9NEIS</name>
<reference evidence="4" key="1">
    <citation type="submission" date="2024-05" db="EMBL/GenBank/DDBJ databases">
        <authorList>
            <person name="Yang L."/>
            <person name="Pan L."/>
        </authorList>
    </citation>
    <scope>NUCLEOTIDE SEQUENCE</scope>
    <source>
        <strain evidence="4">FCG-7</strain>
    </source>
</reference>
<feature type="domain" description="EAL" evidence="3">
    <location>
        <begin position="148"/>
        <end position="402"/>
    </location>
</feature>
<dbReference type="PANTHER" id="PTHR33121:SF79">
    <property type="entry name" value="CYCLIC DI-GMP PHOSPHODIESTERASE PDED-RELATED"/>
    <property type="match status" value="1"/>
</dbReference>
<accession>A0AAU7FD62</accession>
<dbReference type="GO" id="GO:0000160">
    <property type="term" value="P:phosphorelay signal transduction system"/>
    <property type="evidence" value="ECO:0007669"/>
    <property type="project" value="InterPro"/>
</dbReference>
<dbReference type="EC" id="3.1.4.52" evidence="4"/>
<feature type="modified residue" description="4-aspartylphosphate" evidence="1">
    <location>
        <position position="63"/>
    </location>
</feature>
<evidence type="ECO:0000259" key="3">
    <source>
        <dbReference type="PROSITE" id="PS50883"/>
    </source>
</evidence>
<dbReference type="SMART" id="SM00448">
    <property type="entry name" value="REC"/>
    <property type="match status" value="1"/>
</dbReference>
<organism evidence="4">
    <name type="scientific">Chitinibacter mangrovi</name>
    <dbReference type="NCBI Taxonomy" id="3153927"/>
    <lineage>
        <taxon>Bacteria</taxon>
        <taxon>Pseudomonadati</taxon>
        <taxon>Pseudomonadota</taxon>
        <taxon>Betaproteobacteria</taxon>
        <taxon>Neisseriales</taxon>
        <taxon>Chitinibacteraceae</taxon>
        <taxon>Chitinibacter</taxon>
    </lineage>
</organism>
<dbReference type="AlphaFoldDB" id="A0AAU7FD62"/>
<dbReference type="InterPro" id="IPR011006">
    <property type="entry name" value="CheY-like_superfamily"/>
</dbReference>
<sequence length="418" mass="46280">MAANTELSNKSILIVDDSPLQRSFAVEMCEKLGIRLIFQAGNGLEALELLALLKKQPDIMMVDLEMPDMDGVELIQKLQELHYQIPLIIASSREESLISSVSTMITTLGQPLLGSLRKPINPAQLLASLNGLSQLQRQPHHKHSPITAQLRQEDLIEAIAHGQIVPFFQPKVDVATGLIKGVEALARWQHPELGLIAPDFFIPLAEKSDHIIRLLTLAIAEQTIRQCAAWNQRSLHLSYAINLSPRLLSSINFFQEITKIPALHGISNEQITWEVTESSVVNNLAAALGTLARLRLKGFGLSIDDYGTGFSSMQQLARIPFTELKIDRSFVNGACQQQNLSIILQSAIDMANRLGMSTVAEGVETQQDWRLLQQFGCEIAQGYFIAKPMPAAELFTWLKGHNQRLSELRAPSHVGKPA</sequence>
<dbReference type="PROSITE" id="PS50883">
    <property type="entry name" value="EAL"/>
    <property type="match status" value="1"/>
</dbReference>
<evidence type="ECO:0000313" key="4">
    <source>
        <dbReference type="EMBL" id="XBM01809.1"/>
    </source>
</evidence>
<evidence type="ECO:0000259" key="2">
    <source>
        <dbReference type="PROSITE" id="PS50110"/>
    </source>
</evidence>
<dbReference type="SUPFAM" id="SSF141868">
    <property type="entry name" value="EAL domain-like"/>
    <property type="match status" value="1"/>
</dbReference>
<dbReference type="PANTHER" id="PTHR33121">
    <property type="entry name" value="CYCLIC DI-GMP PHOSPHODIESTERASE PDEF"/>
    <property type="match status" value="1"/>
</dbReference>
<dbReference type="Pfam" id="PF00563">
    <property type="entry name" value="EAL"/>
    <property type="match status" value="1"/>
</dbReference>